<dbReference type="InterPro" id="IPR050270">
    <property type="entry name" value="DegV_domain_contain"/>
</dbReference>
<dbReference type="Proteomes" id="UP000510886">
    <property type="component" value="Chromosome"/>
</dbReference>
<evidence type="ECO:0000256" key="1">
    <source>
        <dbReference type="ARBA" id="ARBA00023121"/>
    </source>
</evidence>
<reference evidence="2 3" key="1">
    <citation type="submission" date="2020-01" db="EMBL/GenBank/DDBJ databases">
        <title>Complete and circular genome sequences of six lactobacillus isolates from horses.</title>
        <authorList>
            <person name="Hassan H.M."/>
        </authorList>
    </citation>
    <scope>NUCLEOTIDE SEQUENCE [LARGE SCALE GENOMIC DNA]</scope>
    <source>
        <strain evidence="2 3">1A</strain>
    </source>
</reference>
<dbReference type="KEGG" id="lsw:GTO87_08135"/>
<name>A0A7H9EMM6_9LACO</name>
<dbReference type="Gene3D" id="3.30.1180.10">
    <property type="match status" value="1"/>
</dbReference>
<proteinExistence type="predicted"/>
<protein>
    <submittedName>
        <fullName evidence="2">DegV family EDD domain-containing protein</fullName>
    </submittedName>
</protein>
<dbReference type="InterPro" id="IPR043168">
    <property type="entry name" value="DegV_C"/>
</dbReference>
<dbReference type="AlphaFoldDB" id="A0A7H9EMM6"/>
<sequence>MTRAIKILTDSSVQLTPAEIEKYNITIIPLSVELEGKQYIDGETITRPELVEYLRRGILPKTSQPALGRFLDLYEQLTADGSEVLAIMMADFLSGTYKTAVAAAEMVDGKVTVINSKSTDRGMAFQVIAAAKDIAAGKSMDEIKAHLTDIWHRTQIDVLVDNLDALVAGGRISKVAGALTKIINIKVIVRVNNDGLGIYAKGRGRKLFLKHTKEIAKMHQDNQIQALSLSNVATDPEFLQRIKDNVLVNNVNKDIPYLAELTSPIIMTHTGMNAVGLITLAEKPEKHE</sequence>
<keyword evidence="1" id="KW-0446">Lipid-binding</keyword>
<dbReference type="Pfam" id="PF02645">
    <property type="entry name" value="DegV"/>
    <property type="match status" value="1"/>
</dbReference>
<evidence type="ECO:0000313" key="3">
    <source>
        <dbReference type="Proteomes" id="UP000510886"/>
    </source>
</evidence>
<dbReference type="PANTHER" id="PTHR33434:SF8">
    <property type="entry name" value="DEGV DOMAIN-CONTAINING PROTEIN SPR1019"/>
    <property type="match status" value="1"/>
</dbReference>
<dbReference type="GO" id="GO:0008289">
    <property type="term" value="F:lipid binding"/>
    <property type="evidence" value="ECO:0007669"/>
    <property type="project" value="UniProtKB-KW"/>
</dbReference>
<dbReference type="SUPFAM" id="SSF82549">
    <property type="entry name" value="DAK1/DegV-like"/>
    <property type="match status" value="1"/>
</dbReference>
<dbReference type="Gene3D" id="3.40.50.10170">
    <property type="match status" value="1"/>
</dbReference>
<dbReference type="PANTHER" id="PTHR33434">
    <property type="entry name" value="DEGV DOMAIN-CONTAINING PROTEIN DR_1986-RELATED"/>
    <property type="match status" value="1"/>
</dbReference>
<dbReference type="RefSeq" id="WP_027826459.1">
    <property type="nucleotide sequence ID" value="NZ_CANCVW010000003.1"/>
</dbReference>
<evidence type="ECO:0000313" key="2">
    <source>
        <dbReference type="EMBL" id="QLL78552.1"/>
    </source>
</evidence>
<accession>A0A7H9EMM6</accession>
<organism evidence="2 3">
    <name type="scientific">Ligilactobacillus saerimneri</name>
    <dbReference type="NCBI Taxonomy" id="228229"/>
    <lineage>
        <taxon>Bacteria</taxon>
        <taxon>Bacillati</taxon>
        <taxon>Bacillota</taxon>
        <taxon>Bacilli</taxon>
        <taxon>Lactobacillales</taxon>
        <taxon>Lactobacillaceae</taxon>
        <taxon>Ligilactobacillus</taxon>
    </lineage>
</organism>
<dbReference type="NCBIfam" id="TIGR00762">
    <property type="entry name" value="DegV"/>
    <property type="match status" value="1"/>
</dbReference>
<dbReference type="PROSITE" id="PS51482">
    <property type="entry name" value="DEGV"/>
    <property type="match status" value="1"/>
</dbReference>
<dbReference type="InterPro" id="IPR003797">
    <property type="entry name" value="DegV"/>
</dbReference>
<gene>
    <name evidence="2" type="ORF">GTO87_08135</name>
</gene>
<dbReference type="EMBL" id="CP047418">
    <property type="protein sequence ID" value="QLL78552.1"/>
    <property type="molecule type" value="Genomic_DNA"/>
</dbReference>